<keyword evidence="3" id="KW-1185">Reference proteome</keyword>
<dbReference type="Gene3D" id="2.30.110.10">
    <property type="entry name" value="Electron Transport, Fmn-binding Protein, Chain A"/>
    <property type="match status" value="1"/>
</dbReference>
<evidence type="ECO:0000313" key="3">
    <source>
        <dbReference type="Proteomes" id="UP000460272"/>
    </source>
</evidence>
<dbReference type="OrthoDB" id="5115613at2"/>
<sequence>MKWSEFERRQPRLAEVGRQRLLGPGVVLVATIRRDGTPRLSPVEPFIMDGALWLSMLWRSQKAMDLLRDPRVLVHGVVISRDGGDGEFKVRGHALNEQDEGVQRRYAESVARKLGWKPEPSHFHLFAIDIDHVSYLRYDDASGDQYVAQWPPGREYVRRGATATSLGEPQPVTDVLADD</sequence>
<dbReference type="EMBL" id="RPFW01000008">
    <property type="protein sequence ID" value="TVZ00715.1"/>
    <property type="molecule type" value="Genomic_DNA"/>
</dbReference>
<dbReference type="RefSeq" id="WP_145860394.1">
    <property type="nucleotide sequence ID" value="NZ_RPFW01000008.1"/>
</dbReference>
<feature type="domain" description="Pyridoxamine 5'-phosphate oxidase N-terminal" evidence="1">
    <location>
        <begin position="18"/>
        <end position="136"/>
    </location>
</feature>
<name>A0A6P2BRC9_9ACTN</name>
<dbReference type="Proteomes" id="UP000460272">
    <property type="component" value="Unassembled WGS sequence"/>
</dbReference>
<accession>A0A6P2BRC9</accession>
<dbReference type="SUPFAM" id="SSF50475">
    <property type="entry name" value="FMN-binding split barrel"/>
    <property type="match status" value="1"/>
</dbReference>
<evidence type="ECO:0000313" key="2">
    <source>
        <dbReference type="EMBL" id="TVZ00715.1"/>
    </source>
</evidence>
<evidence type="ECO:0000259" key="1">
    <source>
        <dbReference type="Pfam" id="PF01243"/>
    </source>
</evidence>
<dbReference type="InterPro" id="IPR012349">
    <property type="entry name" value="Split_barrel_FMN-bd"/>
</dbReference>
<dbReference type="AlphaFoldDB" id="A0A6P2BRC9"/>
<proteinExistence type="predicted"/>
<comment type="caution">
    <text evidence="2">The sequence shown here is derived from an EMBL/GenBank/DDBJ whole genome shotgun (WGS) entry which is preliminary data.</text>
</comment>
<organism evidence="2 3">
    <name type="scientific">Trebonia kvetii</name>
    <dbReference type="NCBI Taxonomy" id="2480626"/>
    <lineage>
        <taxon>Bacteria</taxon>
        <taxon>Bacillati</taxon>
        <taxon>Actinomycetota</taxon>
        <taxon>Actinomycetes</taxon>
        <taxon>Streptosporangiales</taxon>
        <taxon>Treboniaceae</taxon>
        <taxon>Trebonia</taxon>
    </lineage>
</organism>
<reference evidence="2 3" key="1">
    <citation type="submission" date="2018-11" db="EMBL/GenBank/DDBJ databases">
        <title>Trebonia kvetii gen.nov., sp.nov., a novel acidophilic actinobacterium, and proposal of the new actinobacterial family Treboniaceae fam. nov.</title>
        <authorList>
            <person name="Rapoport D."/>
            <person name="Sagova-Mareckova M."/>
            <person name="Sedlacek I."/>
            <person name="Provaznik J."/>
            <person name="Kralova S."/>
            <person name="Pavlinic D."/>
            <person name="Benes V."/>
            <person name="Kopecky J."/>
        </authorList>
    </citation>
    <scope>NUCLEOTIDE SEQUENCE [LARGE SCALE GENOMIC DNA]</scope>
    <source>
        <strain evidence="2 3">15Tr583</strain>
    </source>
</reference>
<dbReference type="InterPro" id="IPR011576">
    <property type="entry name" value="Pyridox_Oxase_N"/>
</dbReference>
<dbReference type="Pfam" id="PF01243">
    <property type="entry name" value="PNPOx_N"/>
    <property type="match status" value="1"/>
</dbReference>
<protein>
    <recommendedName>
        <fullName evidence="1">Pyridoxamine 5'-phosphate oxidase N-terminal domain-containing protein</fullName>
    </recommendedName>
</protein>
<gene>
    <name evidence="2" type="ORF">EAS64_35770</name>
</gene>